<name>A0A1V4ISR1_9CLOT</name>
<dbReference type="STRING" id="225345.CLCHR_17850"/>
<dbReference type="PANTHER" id="PTHR45008:SF1">
    <property type="entry name" value="PTS SYSTEM GLUCOSE-SPECIFIC EIIA COMPONENT"/>
    <property type="match status" value="1"/>
</dbReference>
<evidence type="ECO:0000313" key="10">
    <source>
        <dbReference type="Proteomes" id="UP000191056"/>
    </source>
</evidence>
<evidence type="ECO:0000259" key="7">
    <source>
        <dbReference type="PROSITE" id="PS51093"/>
    </source>
</evidence>
<dbReference type="EMBL" id="MZGT01000020">
    <property type="protein sequence ID" value="OPJ62956.1"/>
    <property type="molecule type" value="Genomic_DNA"/>
</dbReference>
<keyword evidence="6" id="KW-0418">Kinase</keyword>
<dbReference type="Gene3D" id="2.70.70.10">
    <property type="entry name" value="Glucose Permease (Domain IIA)"/>
    <property type="match status" value="1"/>
</dbReference>
<protein>
    <submittedName>
        <fullName evidence="9">PTS glucose transporter subunit IIA</fullName>
    </submittedName>
    <submittedName>
        <fullName evidence="8">PTS system glucose-specific EIICBA component</fullName>
    </submittedName>
</protein>
<evidence type="ECO:0000256" key="5">
    <source>
        <dbReference type="ARBA" id="ARBA00022683"/>
    </source>
</evidence>
<dbReference type="RefSeq" id="WP_079439346.1">
    <property type="nucleotide sequence ID" value="NZ_MZGT01000020.1"/>
</dbReference>
<dbReference type="GO" id="GO:0009401">
    <property type="term" value="P:phosphoenolpyruvate-dependent sugar phosphotransferase system"/>
    <property type="evidence" value="ECO:0007669"/>
    <property type="project" value="UniProtKB-KW"/>
</dbReference>
<dbReference type="GO" id="GO:0016301">
    <property type="term" value="F:kinase activity"/>
    <property type="evidence" value="ECO:0007669"/>
    <property type="project" value="UniProtKB-KW"/>
</dbReference>
<evidence type="ECO:0000256" key="4">
    <source>
        <dbReference type="ARBA" id="ARBA00022679"/>
    </source>
</evidence>
<evidence type="ECO:0000256" key="6">
    <source>
        <dbReference type="ARBA" id="ARBA00022777"/>
    </source>
</evidence>
<evidence type="ECO:0000256" key="1">
    <source>
        <dbReference type="ARBA" id="ARBA00004496"/>
    </source>
</evidence>
<dbReference type="PANTHER" id="PTHR45008">
    <property type="entry name" value="PTS SYSTEM GLUCOSE-SPECIFIC EIIA COMPONENT"/>
    <property type="match status" value="1"/>
</dbReference>
<keyword evidence="2" id="KW-0813">Transport</keyword>
<reference evidence="8 10" key="1">
    <citation type="submission" date="2017-03" db="EMBL/GenBank/DDBJ databases">
        <title>Genome sequence of Clostridium chromiireducens DSM 23318.</title>
        <authorList>
            <person name="Poehlein A."/>
            <person name="Daniel R."/>
        </authorList>
    </citation>
    <scope>NUCLEOTIDE SEQUENCE [LARGE SCALE GENOMIC DNA]</scope>
    <source>
        <strain evidence="8 10">DSM 23318</strain>
    </source>
</reference>
<dbReference type="OrthoDB" id="92465at2"/>
<organism evidence="8 10">
    <name type="scientific">Clostridium chromiireducens</name>
    <dbReference type="NCBI Taxonomy" id="225345"/>
    <lineage>
        <taxon>Bacteria</taxon>
        <taxon>Bacillati</taxon>
        <taxon>Bacillota</taxon>
        <taxon>Clostridia</taxon>
        <taxon>Eubacteriales</taxon>
        <taxon>Clostridiaceae</taxon>
        <taxon>Clostridium</taxon>
    </lineage>
</organism>
<dbReference type="InterPro" id="IPR050890">
    <property type="entry name" value="PTS_EIIA_component"/>
</dbReference>
<comment type="subcellular location">
    <subcellularLocation>
        <location evidence="1">Cytoplasm</location>
    </subcellularLocation>
</comment>
<reference evidence="9 11" key="2">
    <citation type="submission" date="2018-08" db="EMBL/GenBank/DDBJ databases">
        <title>Genome of Clostridium chromiireducens C1, DSM12136.</title>
        <authorList>
            <person name="Xing M."/>
            <person name="Wei Y."/>
            <person name="Ang E.L."/>
            <person name="Zhao H."/>
            <person name="Zhang Y."/>
        </authorList>
    </citation>
    <scope>NUCLEOTIDE SEQUENCE [LARGE SCALE GENOMIC DNA]</scope>
    <source>
        <strain evidence="9 11">C1</strain>
    </source>
</reference>
<dbReference type="NCBIfam" id="TIGR00830">
    <property type="entry name" value="PTBA"/>
    <property type="match status" value="1"/>
</dbReference>
<keyword evidence="4" id="KW-0808">Transferase</keyword>
<gene>
    <name evidence="8" type="primary">ptsG_2</name>
    <name evidence="8" type="ORF">CLCHR_17850</name>
    <name evidence="9" type="ORF">D2A34_03185</name>
</gene>
<keyword evidence="5" id="KW-0598">Phosphotransferase system</keyword>
<evidence type="ECO:0000256" key="2">
    <source>
        <dbReference type="ARBA" id="ARBA00022448"/>
    </source>
</evidence>
<dbReference type="Pfam" id="PF00358">
    <property type="entry name" value="PTS_EIIA_1"/>
    <property type="match status" value="1"/>
</dbReference>
<keyword evidence="3 9" id="KW-0762">Sugar transport</keyword>
<feature type="domain" description="PTS EIIA type-1" evidence="7">
    <location>
        <begin position="29"/>
        <end position="134"/>
    </location>
</feature>
<dbReference type="Proteomes" id="UP000191056">
    <property type="component" value="Unassembled WGS sequence"/>
</dbReference>
<proteinExistence type="predicted"/>
<dbReference type="FunFam" id="2.70.70.10:FF:000001">
    <property type="entry name" value="PTS system glucose-specific IIA component"/>
    <property type="match status" value="1"/>
</dbReference>
<evidence type="ECO:0000313" key="11">
    <source>
        <dbReference type="Proteomes" id="UP000265930"/>
    </source>
</evidence>
<dbReference type="PROSITE" id="PS51093">
    <property type="entry name" value="PTS_EIIA_TYPE_1"/>
    <property type="match status" value="1"/>
</dbReference>
<dbReference type="SUPFAM" id="SSF51261">
    <property type="entry name" value="Duplicated hybrid motif"/>
    <property type="match status" value="1"/>
</dbReference>
<dbReference type="InterPro" id="IPR001127">
    <property type="entry name" value="PTS_EIIA_1_perm"/>
</dbReference>
<evidence type="ECO:0000256" key="3">
    <source>
        <dbReference type="ARBA" id="ARBA00022597"/>
    </source>
</evidence>
<comment type="caution">
    <text evidence="8">The sequence shown here is derived from an EMBL/GenBank/DDBJ whole genome shotgun (WGS) entry which is preliminary data.</text>
</comment>
<keyword evidence="10" id="KW-1185">Reference proteome</keyword>
<evidence type="ECO:0000313" key="9">
    <source>
        <dbReference type="EMBL" id="RII36401.1"/>
    </source>
</evidence>
<sequence>MFNIFSKKKNKRLYAFANGVSVDLKDVKDEVFSQKMMGDGIAIKPNDNKIFSPCDGDIVTIMKESKHAIGIKTDDNMEILIHVGLDTVHLKGEGFILHCEEEKRVKKGDLLLEFNKESLKEKSIDDITMLIITNSNEHEVLNSHIGKVMKVEESILLEYK</sequence>
<dbReference type="GO" id="GO:0005737">
    <property type="term" value="C:cytoplasm"/>
    <property type="evidence" value="ECO:0007669"/>
    <property type="project" value="UniProtKB-SubCell"/>
</dbReference>
<dbReference type="EMBL" id="QXDJ01000001">
    <property type="protein sequence ID" value="RII36401.1"/>
    <property type="molecule type" value="Genomic_DNA"/>
</dbReference>
<evidence type="ECO:0000313" key="8">
    <source>
        <dbReference type="EMBL" id="OPJ62956.1"/>
    </source>
</evidence>
<dbReference type="InterPro" id="IPR011055">
    <property type="entry name" value="Dup_hybrid_motif"/>
</dbReference>
<accession>A0A1V4ISR1</accession>
<dbReference type="AlphaFoldDB" id="A0A1V4ISR1"/>
<dbReference type="Proteomes" id="UP000265930">
    <property type="component" value="Unassembled WGS sequence"/>
</dbReference>